<feature type="transmembrane region" description="Helical" evidence="1">
    <location>
        <begin position="192"/>
        <end position="213"/>
    </location>
</feature>
<protein>
    <recommendedName>
        <fullName evidence="4">O-antigen polymerase</fullName>
    </recommendedName>
</protein>
<evidence type="ECO:0008006" key="4">
    <source>
        <dbReference type="Google" id="ProtNLM"/>
    </source>
</evidence>
<feature type="transmembrane region" description="Helical" evidence="1">
    <location>
        <begin position="48"/>
        <end position="73"/>
    </location>
</feature>
<keyword evidence="1" id="KW-0472">Membrane</keyword>
<feature type="transmembrane region" description="Helical" evidence="1">
    <location>
        <begin position="80"/>
        <end position="103"/>
    </location>
</feature>
<gene>
    <name evidence="2" type="ORF">EI16_10950</name>
</gene>
<evidence type="ECO:0000313" key="2">
    <source>
        <dbReference type="EMBL" id="KDN96753.1"/>
    </source>
</evidence>
<feature type="transmembrane region" description="Helical" evidence="1">
    <location>
        <begin position="225"/>
        <end position="242"/>
    </location>
</feature>
<dbReference type="Proteomes" id="UP000027341">
    <property type="component" value="Unassembled WGS sequence"/>
</dbReference>
<dbReference type="AlphaFoldDB" id="A0A066ZSH9"/>
<dbReference type="RefSeq" id="WP_035629150.1">
    <property type="nucleotide sequence ID" value="NZ_JMIU01000001.1"/>
</dbReference>
<keyword evidence="3" id="KW-1185">Reference proteome</keyword>
<keyword evidence="1" id="KW-1133">Transmembrane helix</keyword>
<evidence type="ECO:0000313" key="3">
    <source>
        <dbReference type="Proteomes" id="UP000027341"/>
    </source>
</evidence>
<accession>A0A066ZSH9</accession>
<dbReference type="EMBL" id="JMIU01000001">
    <property type="protein sequence ID" value="KDN96753.1"/>
    <property type="molecule type" value="Genomic_DNA"/>
</dbReference>
<keyword evidence="1" id="KW-0812">Transmembrane</keyword>
<comment type="caution">
    <text evidence="2">The sequence shown here is derived from an EMBL/GenBank/DDBJ whole genome shotgun (WGS) entry which is preliminary data.</text>
</comment>
<proteinExistence type="predicted"/>
<name>A0A066ZSH9_HYDMR</name>
<sequence length="282" mass="31636">HYGLSPLYAPFPLFRIQGFAEEPGTFAFSLMPALFWTLYVNKSVVRSVILAIGILGSLSLGVGVLLIVLLPLIIKVMHKFLVSSVILFVLLILIVLFSFVPLLTGEPLFYWLADKLMYWFGSGIKFNFPYVNPQTILENSKEASLTDRLAAVTVVLNYLFHHPFGTGAGLGMTTVNYAIAIGFANAALEAGFMGGVFYIIMFLILACMVYVKIWKMAKFSTDEKMIIAIGLSVLTCIVMGLQRQQPDLSFWHMWIYASFLYLTMKAKSEENARETCERIHKL</sequence>
<reference evidence="2 3" key="1">
    <citation type="submission" date="2014-04" db="EMBL/GenBank/DDBJ databases">
        <title>Draft genome sequence of Hydrogenovibrio marinus MH-110, a model organism for aerobic H2 metabolism.</title>
        <authorList>
            <person name="Cha H.J."/>
            <person name="Jo B.H."/>
            <person name="Hwang B.H."/>
        </authorList>
    </citation>
    <scope>NUCLEOTIDE SEQUENCE [LARGE SCALE GENOMIC DNA]</scope>
    <source>
        <strain evidence="2 3">MH-110</strain>
    </source>
</reference>
<organism evidence="2 3">
    <name type="scientific">Hydrogenovibrio marinus</name>
    <dbReference type="NCBI Taxonomy" id="28885"/>
    <lineage>
        <taxon>Bacteria</taxon>
        <taxon>Pseudomonadati</taxon>
        <taxon>Pseudomonadota</taxon>
        <taxon>Gammaproteobacteria</taxon>
        <taxon>Thiotrichales</taxon>
        <taxon>Piscirickettsiaceae</taxon>
        <taxon>Hydrogenovibrio</taxon>
    </lineage>
</organism>
<feature type="non-terminal residue" evidence="2">
    <location>
        <position position="1"/>
    </location>
</feature>
<evidence type="ECO:0000256" key="1">
    <source>
        <dbReference type="SAM" id="Phobius"/>
    </source>
</evidence>